<evidence type="ECO:0000313" key="2">
    <source>
        <dbReference type="EMBL" id="VEW14312.1"/>
    </source>
</evidence>
<evidence type="ECO:0000256" key="1">
    <source>
        <dbReference type="SAM" id="MobiDB-lite"/>
    </source>
</evidence>
<dbReference type="EMBL" id="CAACXN010000015">
    <property type="protein sequence ID" value="VEW14312.1"/>
    <property type="molecule type" value="Genomic_DNA"/>
</dbReference>
<organism evidence="2 3">
    <name type="scientific">Brevibacterium casei</name>
    <dbReference type="NCBI Taxonomy" id="33889"/>
    <lineage>
        <taxon>Bacteria</taxon>
        <taxon>Bacillati</taxon>
        <taxon>Actinomycetota</taxon>
        <taxon>Actinomycetes</taxon>
        <taxon>Micrococcales</taxon>
        <taxon>Brevibacteriaceae</taxon>
        <taxon>Brevibacterium</taxon>
    </lineage>
</organism>
<name>A0A449D9S5_9MICO</name>
<dbReference type="Proteomes" id="UP000386281">
    <property type="component" value="Unassembled WGS sequence"/>
</dbReference>
<sequence length="107" mass="11453">MNSVQSFSEVPEPDRMEQAQDIDDPEGVVGTEPTGEDAQPTGSFPAVREADGADVAEQSVEVGLDDEDHPQTWADSVGDSSASRARRAEATSSTMTAMWRTLVMRAP</sequence>
<dbReference type="AlphaFoldDB" id="A0A449D9S5"/>
<protein>
    <submittedName>
        <fullName evidence="2">Uncharacterized protein</fullName>
    </submittedName>
</protein>
<evidence type="ECO:0000313" key="3">
    <source>
        <dbReference type="Proteomes" id="UP000386281"/>
    </source>
</evidence>
<proteinExistence type="predicted"/>
<gene>
    <name evidence="2" type="ORF">NCTC12391_02449</name>
</gene>
<feature type="region of interest" description="Disordered" evidence="1">
    <location>
        <begin position="1"/>
        <end position="93"/>
    </location>
</feature>
<reference evidence="2 3" key="1">
    <citation type="submission" date="2019-02" db="EMBL/GenBank/DDBJ databases">
        <authorList>
            <consortium name="Pathogen Informatics"/>
        </authorList>
    </citation>
    <scope>NUCLEOTIDE SEQUENCE [LARGE SCALE GENOMIC DNA]</scope>
    <source>
        <strain evidence="2 3">3012STDY7078520</strain>
    </source>
</reference>
<accession>A0A449D9S5</accession>